<dbReference type="SUPFAM" id="SSF53850">
    <property type="entry name" value="Periplasmic binding protein-like II"/>
    <property type="match status" value="1"/>
</dbReference>
<comment type="similarity">
    <text evidence="3">Belongs to the PstS family.</text>
</comment>
<dbReference type="PROSITE" id="PS51257">
    <property type="entry name" value="PROKAR_LIPOPROTEIN"/>
    <property type="match status" value="1"/>
</dbReference>
<feature type="domain" description="PBP" evidence="9">
    <location>
        <begin position="153"/>
        <end position="349"/>
    </location>
</feature>
<evidence type="ECO:0000259" key="9">
    <source>
        <dbReference type="Pfam" id="PF12849"/>
    </source>
</evidence>
<dbReference type="Pfam" id="PF12849">
    <property type="entry name" value="PBP_like_2"/>
    <property type="match status" value="1"/>
</dbReference>
<comment type="subunit">
    <text evidence="4">The complex is composed of two ATP-binding proteins (PstB), two transmembrane proteins (PstC and PstA) and a solute-binding protein (PstS).</text>
</comment>
<dbReference type="STRING" id="36849.OXPF_23210"/>
<comment type="subcellular location">
    <subcellularLocation>
        <location evidence="2">Cell membrane</location>
        <topology evidence="2">Lipid-anchor</topology>
    </subcellularLocation>
</comment>
<dbReference type="InterPro" id="IPR050811">
    <property type="entry name" value="Phosphate_ABC_transporter"/>
</dbReference>
<comment type="caution">
    <text evidence="10">The sequence shown here is derived from an EMBL/GenBank/DDBJ whole genome shotgun (WGS) entry which is preliminary data.</text>
</comment>
<evidence type="ECO:0000256" key="7">
    <source>
        <dbReference type="ARBA" id="ARBA00023139"/>
    </source>
</evidence>
<dbReference type="AlphaFoldDB" id="A0A0P8W631"/>
<keyword evidence="7" id="KW-0564">Palmitate</keyword>
<dbReference type="EMBL" id="LKET01000032">
    <property type="protein sequence ID" value="KPU44153.1"/>
    <property type="molecule type" value="Genomic_DNA"/>
</dbReference>
<comment type="function">
    <text evidence="1">Part of the ABC transporter complex PstSACB involved in phosphate import.</text>
</comment>
<evidence type="ECO:0000256" key="5">
    <source>
        <dbReference type="ARBA" id="ARBA00022592"/>
    </source>
</evidence>
<protein>
    <submittedName>
        <fullName evidence="10">Phosphate-binding protein PstS 1</fullName>
    </submittedName>
</protein>
<sequence>MGIRKSIKYFLPIILMAILLISCKESKGEADKTGSWSQINQTIERDEKWQKIVSGSPFKLGERYVKGSWYTGKDDEKEDYYGIEYGTYPSLDGSTVAVPMAMEFARQHLDLSDDDAKDFVFFNTTHQSYENLIYSRPNSGGMIRSTTTFLDENQPVDLIIATEPSQEELTLAKDNNVELLTEPVCYDAFVFITHKENPVDSLSVEEIQKIYSGEITNWKEVGGDNAKIISYQREENSGSQTAMKNLVMKGIPMLPPETTKVSIGMGALIDAVAEYKNSRNSIGYTYKYYIDTLYKNENIKILNIEGISPSPDNMRNSTYPFSTCYYGVIRKSDKDNTGGRFLQWMISEEGQKCIAQAGYITLK</sequence>
<evidence type="ECO:0000256" key="3">
    <source>
        <dbReference type="ARBA" id="ARBA00008725"/>
    </source>
</evidence>
<proteinExistence type="inferred from homology"/>
<evidence type="ECO:0000313" key="10">
    <source>
        <dbReference type="EMBL" id="KPU44153.1"/>
    </source>
</evidence>
<evidence type="ECO:0000313" key="11">
    <source>
        <dbReference type="Proteomes" id="UP000050326"/>
    </source>
</evidence>
<dbReference type="GO" id="GO:0005886">
    <property type="term" value="C:plasma membrane"/>
    <property type="evidence" value="ECO:0007669"/>
    <property type="project" value="UniProtKB-SubCell"/>
</dbReference>
<dbReference type="InterPro" id="IPR024370">
    <property type="entry name" value="PBP_domain"/>
</dbReference>
<dbReference type="OrthoDB" id="9790048at2"/>
<evidence type="ECO:0000256" key="2">
    <source>
        <dbReference type="ARBA" id="ARBA00004193"/>
    </source>
</evidence>
<dbReference type="GO" id="GO:0006817">
    <property type="term" value="P:phosphate ion transport"/>
    <property type="evidence" value="ECO:0007669"/>
    <property type="project" value="UniProtKB-KW"/>
</dbReference>
<dbReference type="PANTHER" id="PTHR30570:SF1">
    <property type="entry name" value="PHOSPHATE-BINDING PROTEIN PSTS"/>
    <property type="match status" value="1"/>
</dbReference>
<keyword evidence="11" id="KW-1185">Reference proteome</keyword>
<dbReference type="RefSeq" id="WP_152967744.1">
    <property type="nucleotide sequence ID" value="NZ_LKET01000032.1"/>
</dbReference>
<evidence type="ECO:0000256" key="6">
    <source>
        <dbReference type="ARBA" id="ARBA00022729"/>
    </source>
</evidence>
<keyword evidence="5" id="KW-0813">Transport</keyword>
<gene>
    <name evidence="10" type="primary">pstS1_3</name>
    <name evidence="10" type="ORF">OXPF_23210</name>
</gene>
<accession>A0A0P8W631</accession>
<reference evidence="10 11" key="1">
    <citation type="submission" date="2015-09" db="EMBL/GenBank/DDBJ databases">
        <title>Genome sequence of Oxobacter pfennigii DSM 3222.</title>
        <authorList>
            <person name="Poehlein A."/>
            <person name="Bengelsdorf F.R."/>
            <person name="Schiel-Bengelsdorf B."/>
            <person name="Duerre P."/>
            <person name="Daniel R."/>
        </authorList>
    </citation>
    <scope>NUCLEOTIDE SEQUENCE [LARGE SCALE GENOMIC DNA]</scope>
    <source>
        <strain evidence="10 11">DSM 3222</strain>
    </source>
</reference>
<dbReference type="PATRIC" id="fig|36849.3.peg.2445"/>
<dbReference type="Gene3D" id="3.40.190.10">
    <property type="entry name" value="Periplasmic binding protein-like II"/>
    <property type="match status" value="2"/>
</dbReference>
<dbReference type="PANTHER" id="PTHR30570">
    <property type="entry name" value="PERIPLASMIC PHOSPHATE BINDING COMPONENT OF PHOSPHATE ABC TRANSPORTER"/>
    <property type="match status" value="1"/>
</dbReference>
<evidence type="ECO:0000256" key="8">
    <source>
        <dbReference type="ARBA" id="ARBA00023288"/>
    </source>
</evidence>
<keyword evidence="6" id="KW-0732">Signal</keyword>
<organism evidence="10 11">
    <name type="scientific">Oxobacter pfennigii</name>
    <dbReference type="NCBI Taxonomy" id="36849"/>
    <lineage>
        <taxon>Bacteria</taxon>
        <taxon>Bacillati</taxon>
        <taxon>Bacillota</taxon>
        <taxon>Clostridia</taxon>
        <taxon>Eubacteriales</taxon>
        <taxon>Clostridiaceae</taxon>
        <taxon>Oxobacter</taxon>
    </lineage>
</organism>
<name>A0A0P8W631_9CLOT</name>
<evidence type="ECO:0000256" key="1">
    <source>
        <dbReference type="ARBA" id="ARBA00002841"/>
    </source>
</evidence>
<evidence type="ECO:0000256" key="4">
    <source>
        <dbReference type="ARBA" id="ARBA00011529"/>
    </source>
</evidence>
<keyword evidence="5" id="KW-0592">Phosphate transport</keyword>
<dbReference type="Proteomes" id="UP000050326">
    <property type="component" value="Unassembled WGS sequence"/>
</dbReference>
<keyword evidence="8" id="KW-0449">Lipoprotein</keyword>